<proteinExistence type="predicted"/>
<dbReference type="AlphaFoldDB" id="A0A6L6JGV2"/>
<evidence type="ECO:0000313" key="1">
    <source>
        <dbReference type="EMBL" id="MTH79344.1"/>
    </source>
</evidence>
<protein>
    <submittedName>
        <fullName evidence="1">Uncharacterized protein</fullName>
    </submittedName>
</protein>
<sequence length="81" mass="8827">MTVDNLPLPFRVWRGDILAANRSCKKGDRAGLIIGISRANAKIGMKNSAEIEADQESRDRLPDGVATSVSFLAGTRLRRDS</sequence>
<reference evidence="1 2" key="1">
    <citation type="submission" date="2019-11" db="EMBL/GenBank/DDBJ databases">
        <authorList>
            <person name="Dong K."/>
        </authorList>
    </citation>
    <scope>NUCLEOTIDE SEQUENCE [LARGE SCALE GENOMIC DNA]</scope>
    <source>
        <strain evidence="1 2">NBRC 111993</strain>
    </source>
</reference>
<evidence type="ECO:0000313" key="2">
    <source>
        <dbReference type="Proteomes" id="UP000478183"/>
    </source>
</evidence>
<dbReference type="EMBL" id="WMIE01000014">
    <property type="protein sequence ID" value="MTH79344.1"/>
    <property type="molecule type" value="Genomic_DNA"/>
</dbReference>
<name>A0A6L6JGV2_9RHOB</name>
<dbReference type="Proteomes" id="UP000478183">
    <property type="component" value="Unassembled WGS sequence"/>
</dbReference>
<comment type="caution">
    <text evidence="1">The sequence shown here is derived from an EMBL/GenBank/DDBJ whole genome shotgun (WGS) entry which is preliminary data.</text>
</comment>
<gene>
    <name evidence="1" type="ORF">GL286_16615</name>
</gene>
<organism evidence="1 2">
    <name type="scientific">Paracoccus aestuariivivens</name>
    <dbReference type="NCBI Taxonomy" id="1820333"/>
    <lineage>
        <taxon>Bacteria</taxon>
        <taxon>Pseudomonadati</taxon>
        <taxon>Pseudomonadota</taxon>
        <taxon>Alphaproteobacteria</taxon>
        <taxon>Rhodobacterales</taxon>
        <taxon>Paracoccaceae</taxon>
        <taxon>Paracoccus</taxon>
    </lineage>
</organism>
<keyword evidence="2" id="KW-1185">Reference proteome</keyword>
<dbReference type="OrthoDB" id="9801841at2"/>
<dbReference type="RefSeq" id="WP_155096704.1">
    <property type="nucleotide sequence ID" value="NZ_WMIE01000014.1"/>
</dbReference>
<accession>A0A6L6JGV2</accession>